<keyword evidence="6" id="KW-0677">Repeat</keyword>
<keyword evidence="7" id="KW-0378">Hydrolase</keyword>
<comment type="catalytic activity">
    <reaction evidence="1">
        <text>a 1,2-diacyl-sn-glycero-3-phosphocholine + H2O = a 1,2-diacyl-sn-glycero-3-phosphate + choline + H(+)</text>
        <dbReference type="Rhea" id="RHEA:14445"/>
        <dbReference type="ChEBI" id="CHEBI:15354"/>
        <dbReference type="ChEBI" id="CHEBI:15377"/>
        <dbReference type="ChEBI" id="CHEBI:15378"/>
        <dbReference type="ChEBI" id="CHEBI:57643"/>
        <dbReference type="ChEBI" id="CHEBI:58608"/>
        <dbReference type="EC" id="3.1.4.4"/>
    </reaction>
</comment>
<evidence type="ECO:0000259" key="10">
    <source>
        <dbReference type="PROSITE" id="PS50035"/>
    </source>
</evidence>
<sequence length="495" mass="54270">MSTSGSGQGHPLTATDLLTPGETCWRIEQATRATVIVDADDYFRNARKAMVAAQHQILLVGWDFDARIRLGGDEPPEDGGPETVGDFITWLVERRPSLNVHILRWDVGALKTLTRGSTLLTVVDWMRHKQIHTKLDGHHPTGASHHQKIVVIDDCLAFCGGIDMTAGRWDTRAHADGDALRLLPGGEPYGPWHDATTALQGPAARALGELARERWSRAGGEPLDPPPPREGCWPDGLATDFTDIPVAIARTEPEMGDDEPLVHEIESLYLAAIASAKRHIYAESQYFASRKVASAIAKRLAEDDGPEVVVINPENAEGWLEPLAMDTARARLVEAIRRRDRHHRFRLYHPFTAGGEAIYVHAKVLVVDGVLLRVGSSNFNNRSMRLDTECDVAIAAVHPQTAASIARIRDGLIAEHLGVTPEDVAGRLDESGSLIATIEGLRGPGRTLRDYVIPDLNEVEEWIAENEVLDPVDPEDIFENLTGGMVASLMRKIKG</sequence>
<evidence type="ECO:0000256" key="8">
    <source>
        <dbReference type="ARBA" id="ARBA00023098"/>
    </source>
</evidence>
<evidence type="ECO:0000256" key="5">
    <source>
        <dbReference type="ARBA" id="ARBA00022525"/>
    </source>
</evidence>
<dbReference type="InterPro" id="IPR001736">
    <property type="entry name" value="PLipase_D/transphosphatidylase"/>
</dbReference>
<feature type="domain" description="PLD phosphodiesterase" evidence="10">
    <location>
        <begin position="356"/>
        <end position="383"/>
    </location>
</feature>
<organism evidence="11 12">
    <name type="scientific">Sphingomonas floccifaciens</name>
    <dbReference type="NCBI Taxonomy" id="1844115"/>
    <lineage>
        <taxon>Bacteria</taxon>
        <taxon>Pseudomonadati</taxon>
        <taxon>Pseudomonadota</taxon>
        <taxon>Alphaproteobacteria</taxon>
        <taxon>Sphingomonadales</taxon>
        <taxon>Sphingomonadaceae</taxon>
        <taxon>Sphingomonas</taxon>
    </lineage>
</organism>
<dbReference type="PROSITE" id="PS50035">
    <property type="entry name" value="PLD"/>
    <property type="match status" value="2"/>
</dbReference>
<evidence type="ECO:0000256" key="4">
    <source>
        <dbReference type="ARBA" id="ARBA00018392"/>
    </source>
</evidence>
<evidence type="ECO:0000313" key="12">
    <source>
        <dbReference type="Proteomes" id="UP001597283"/>
    </source>
</evidence>
<comment type="function">
    <text evidence="2">Could be a virulence factor.</text>
</comment>
<evidence type="ECO:0000256" key="7">
    <source>
        <dbReference type="ARBA" id="ARBA00022801"/>
    </source>
</evidence>
<comment type="subcellular location">
    <subcellularLocation>
        <location evidence="3">Secreted</location>
    </subcellularLocation>
</comment>
<accession>A0ABW4NA30</accession>
<name>A0ABW4NA30_9SPHN</name>
<evidence type="ECO:0000256" key="2">
    <source>
        <dbReference type="ARBA" id="ARBA00003145"/>
    </source>
</evidence>
<evidence type="ECO:0000256" key="1">
    <source>
        <dbReference type="ARBA" id="ARBA00000798"/>
    </source>
</evidence>
<keyword evidence="8" id="KW-0443">Lipid metabolism</keyword>
<dbReference type="SMART" id="SM00155">
    <property type="entry name" value="PLDc"/>
    <property type="match status" value="2"/>
</dbReference>
<evidence type="ECO:0000313" key="11">
    <source>
        <dbReference type="EMBL" id="MFD1786919.1"/>
    </source>
</evidence>
<dbReference type="PANTHER" id="PTHR18896:SF76">
    <property type="entry name" value="PHOSPHOLIPASE"/>
    <property type="match status" value="1"/>
</dbReference>
<keyword evidence="12" id="KW-1185">Reference proteome</keyword>
<feature type="domain" description="PLD phosphodiesterase" evidence="10">
    <location>
        <begin position="141"/>
        <end position="168"/>
    </location>
</feature>
<dbReference type="Gene3D" id="3.30.870.10">
    <property type="entry name" value="Endonuclease Chain A"/>
    <property type="match status" value="2"/>
</dbReference>
<protein>
    <recommendedName>
        <fullName evidence="4">Phospholipase D</fullName>
    </recommendedName>
    <alternativeName>
        <fullName evidence="9">Choline phosphatase</fullName>
    </alternativeName>
</protein>
<dbReference type="CDD" id="cd09143">
    <property type="entry name" value="PLDc_vPLD1_2_like_bac_2"/>
    <property type="match status" value="1"/>
</dbReference>
<dbReference type="Pfam" id="PF13091">
    <property type="entry name" value="PLDc_2"/>
    <property type="match status" value="1"/>
</dbReference>
<dbReference type="InterPro" id="IPR015679">
    <property type="entry name" value="PLipase_D_fam"/>
</dbReference>
<dbReference type="CDD" id="cd09140">
    <property type="entry name" value="PLDc_vPLD1_2_like_bac_1"/>
    <property type="match status" value="1"/>
</dbReference>
<dbReference type="PANTHER" id="PTHR18896">
    <property type="entry name" value="PHOSPHOLIPASE D"/>
    <property type="match status" value="1"/>
</dbReference>
<evidence type="ECO:0000256" key="6">
    <source>
        <dbReference type="ARBA" id="ARBA00022737"/>
    </source>
</evidence>
<dbReference type="SUPFAM" id="SSF56024">
    <property type="entry name" value="Phospholipase D/nuclease"/>
    <property type="match status" value="2"/>
</dbReference>
<proteinExistence type="predicted"/>
<gene>
    <name evidence="11" type="ORF">ACFSC3_04965</name>
</gene>
<dbReference type="RefSeq" id="WP_380939294.1">
    <property type="nucleotide sequence ID" value="NZ_JBHUFC010000002.1"/>
</dbReference>
<keyword evidence="5" id="KW-0964">Secreted</keyword>
<evidence type="ECO:0000256" key="3">
    <source>
        <dbReference type="ARBA" id="ARBA00004613"/>
    </source>
</evidence>
<dbReference type="Pfam" id="PF00614">
    <property type="entry name" value="PLDc"/>
    <property type="match status" value="1"/>
</dbReference>
<dbReference type="EMBL" id="JBHUFC010000002">
    <property type="protein sequence ID" value="MFD1786919.1"/>
    <property type="molecule type" value="Genomic_DNA"/>
</dbReference>
<comment type="caution">
    <text evidence="11">The sequence shown here is derived from an EMBL/GenBank/DDBJ whole genome shotgun (WGS) entry which is preliminary data.</text>
</comment>
<reference evidence="12" key="1">
    <citation type="journal article" date="2019" name="Int. J. Syst. Evol. Microbiol.">
        <title>The Global Catalogue of Microorganisms (GCM) 10K type strain sequencing project: providing services to taxonomists for standard genome sequencing and annotation.</title>
        <authorList>
            <consortium name="The Broad Institute Genomics Platform"/>
            <consortium name="The Broad Institute Genome Sequencing Center for Infectious Disease"/>
            <person name="Wu L."/>
            <person name="Ma J."/>
        </authorList>
    </citation>
    <scope>NUCLEOTIDE SEQUENCE [LARGE SCALE GENOMIC DNA]</scope>
    <source>
        <strain evidence="12">Q85</strain>
    </source>
</reference>
<evidence type="ECO:0000256" key="9">
    <source>
        <dbReference type="ARBA" id="ARBA00029594"/>
    </source>
</evidence>
<dbReference type="InterPro" id="IPR025202">
    <property type="entry name" value="PLD-like_dom"/>
</dbReference>
<dbReference type="Proteomes" id="UP001597283">
    <property type="component" value="Unassembled WGS sequence"/>
</dbReference>